<evidence type="ECO:0008006" key="3">
    <source>
        <dbReference type="Google" id="ProtNLM"/>
    </source>
</evidence>
<dbReference type="Proteomes" id="UP001501747">
    <property type="component" value="Unassembled WGS sequence"/>
</dbReference>
<dbReference type="EMBL" id="BAABAL010000019">
    <property type="protein sequence ID" value="GAA4029153.1"/>
    <property type="molecule type" value="Genomic_DNA"/>
</dbReference>
<evidence type="ECO:0000313" key="2">
    <source>
        <dbReference type="Proteomes" id="UP001501747"/>
    </source>
</evidence>
<organism evidence="1 2">
    <name type="scientific">Allokutzneria multivorans</name>
    <dbReference type="NCBI Taxonomy" id="1142134"/>
    <lineage>
        <taxon>Bacteria</taxon>
        <taxon>Bacillati</taxon>
        <taxon>Actinomycetota</taxon>
        <taxon>Actinomycetes</taxon>
        <taxon>Pseudonocardiales</taxon>
        <taxon>Pseudonocardiaceae</taxon>
        <taxon>Allokutzneria</taxon>
    </lineage>
</organism>
<keyword evidence="2" id="KW-1185">Reference proteome</keyword>
<reference evidence="2" key="1">
    <citation type="journal article" date="2019" name="Int. J. Syst. Evol. Microbiol.">
        <title>The Global Catalogue of Microorganisms (GCM) 10K type strain sequencing project: providing services to taxonomists for standard genome sequencing and annotation.</title>
        <authorList>
            <consortium name="The Broad Institute Genomics Platform"/>
            <consortium name="The Broad Institute Genome Sequencing Center for Infectious Disease"/>
            <person name="Wu L."/>
            <person name="Ma J."/>
        </authorList>
    </citation>
    <scope>NUCLEOTIDE SEQUENCE [LARGE SCALE GENOMIC DNA]</scope>
    <source>
        <strain evidence="2">JCM 17342</strain>
    </source>
</reference>
<protein>
    <recommendedName>
        <fullName evidence="3">DUF559 domain-containing protein</fullName>
    </recommendedName>
</protein>
<proteinExistence type="predicted"/>
<gene>
    <name evidence="1" type="ORF">GCM10022247_62760</name>
</gene>
<name>A0ABP7TP27_9PSEU</name>
<accession>A0ABP7TP27</accession>
<comment type="caution">
    <text evidence="1">The sequence shown here is derived from an EMBL/GenBank/DDBJ whole genome shotgun (WGS) entry which is preliminary data.</text>
</comment>
<sequence length="313" mass="34731">MRRGFWAADAELIYRRSSRGVIRAATLIEMGMSSRSVYARCRAGGPWRRMLPGVILLSPGPPSVEQRIAAALLYARQDALVTGREACRLHGLRQLPESEKVHLLMSSFRKRISSEFVIVERTTRLPRPQIKGGFPVAPLARAVLDTSRRLRTLDPARALLAEAVQRGRCQMSDLDHELAEGSQRGSAVPRRVLATIGLGARSVAEIDAMRLWEQSGLPKAQWNVPVHDTNGVLIGVPDAWCVEASLAWEIDSYEFHLNPKDYARTLQRNTRYAMAGIHVVQTLPSRLRSAPEDVIAELRRAYNAAVIRSAGTG</sequence>
<evidence type="ECO:0000313" key="1">
    <source>
        <dbReference type="EMBL" id="GAA4029153.1"/>
    </source>
</evidence>